<evidence type="ECO:0000256" key="1">
    <source>
        <dbReference type="SAM" id="MobiDB-lite"/>
    </source>
</evidence>
<comment type="caution">
    <text evidence="2">The sequence shown here is derived from an EMBL/GenBank/DDBJ whole genome shotgun (WGS) entry which is preliminary data.</text>
</comment>
<organism evidence="2">
    <name type="scientific">marine sediment metagenome</name>
    <dbReference type="NCBI Taxonomy" id="412755"/>
    <lineage>
        <taxon>unclassified sequences</taxon>
        <taxon>metagenomes</taxon>
        <taxon>ecological metagenomes</taxon>
    </lineage>
</organism>
<evidence type="ECO:0000313" key="2">
    <source>
        <dbReference type="EMBL" id="KKK58800.1"/>
    </source>
</evidence>
<name>A0A0F8XCW7_9ZZZZ</name>
<dbReference type="EMBL" id="LAZR01063797">
    <property type="protein sequence ID" value="KKK58800.1"/>
    <property type="molecule type" value="Genomic_DNA"/>
</dbReference>
<accession>A0A0F8XCW7</accession>
<proteinExistence type="predicted"/>
<evidence type="ECO:0008006" key="3">
    <source>
        <dbReference type="Google" id="ProtNLM"/>
    </source>
</evidence>
<dbReference type="AlphaFoldDB" id="A0A0F8XCW7"/>
<sequence length="159" mass="17932">MSLMVYLSGPISGKSFEEATDWRKEVSIELHIAGFRVRDPLRGKSFSPMSHQKKINPKEYNASNNPTLSDKALKNRDKLDVLSSDIVLANFMEASQVSIGTVFELAWAEDHNKLVIVALPKKDTLHDHPFIRESAVIFHSLEDAVRYTVSCGVEEMTRD</sequence>
<feature type="region of interest" description="Disordered" evidence="1">
    <location>
        <begin position="46"/>
        <end position="66"/>
    </location>
</feature>
<protein>
    <recommendedName>
        <fullName evidence="3">Nucleoside 2-deoxyribosyltransferase</fullName>
    </recommendedName>
</protein>
<dbReference type="Gene3D" id="3.40.50.450">
    <property type="match status" value="1"/>
</dbReference>
<dbReference type="SUPFAM" id="SSF52309">
    <property type="entry name" value="N-(deoxy)ribosyltransferase-like"/>
    <property type="match status" value="1"/>
</dbReference>
<reference evidence="2" key="1">
    <citation type="journal article" date="2015" name="Nature">
        <title>Complex archaea that bridge the gap between prokaryotes and eukaryotes.</title>
        <authorList>
            <person name="Spang A."/>
            <person name="Saw J.H."/>
            <person name="Jorgensen S.L."/>
            <person name="Zaremba-Niedzwiedzka K."/>
            <person name="Martijn J."/>
            <person name="Lind A.E."/>
            <person name="van Eijk R."/>
            <person name="Schleper C."/>
            <person name="Guy L."/>
            <person name="Ettema T.J."/>
        </authorList>
    </citation>
    <scope>NUCLEOTIDE SEQUENCE</scope>
</reference>
<gene>
    <name evidence="2" type="ORF">LCGC14_3040780</name>
</gene>